<dbReference type="SMART" id="SM01191">
    <property type="entry name" value="ENT"/>
    <property type="match status" value="1"/>
</dbReference>
<dbReference type="PANTHER" id="PTHR33432:SF35">
    <property type="entry name" value="OS01G0611200 PROTEIN"/>
    <property type="match status" value="1"/>
</dbReference>
<dbReference type="SUPFAM" id="SSF158639">
    <property type="entry name" value="ENT-like"/>
    <property type="match status" value="1"/>
</dbReference>
<dbReference type="PROSITE" id="PS51138">
    <property type="entry name" value="ENT"/>
    <property type="match status" value="1"/>
</dbReference>
<evidence type="ECO:0000313" key="6">
    <source>
        <dbReference type="Proteomes" id="UP000807115"/>
    </source>
</evidence>
<keyword evidence="2" id="KW-0539">Nucleus</keyword>
<comment type="caution">
    <text evidence="5">The sequence shown here is derived from an EMBL/GenBank/DDBJ whole genome shotgun (WGS) entry which is preliminary data.</text>
</comment>
<organism evidence="5 6">
    <name type="scientific">Sorghum bicolor</name>
    <name type="common">Sorghum</name>
    <name type="synonym">Sorghum vulgare</name>
    <dbReference type="NCBI Taxonomy" id="4558"/>
    <lineage>
        <taxon>Eukaryota</taxon>
        <taxon>Viridiplantae</taxon>
        <taxon>Streptophyta</taxon>
        <taxon>Embryophyta</taxon>
        <taxon>Tracheophyta</taxon>
        <taxon>Spermatophyta</taxon>
        <taxon>Magnoliopsida</taxon>
        <taxon>Liliopsida</taxon>
        <taxon>Poales</taxon>
        <taxon>Poaceae</taxon>
        <taxon>PACMAD clade</taxon>
        <taxon>Panicoideae</taxon>
        <taxon>Andropogonodae</taxon>
        <taxon>Andropogoneae</taxon>
        <taxon>Sorghinae</taxon>
        <taxon>Sorghum</taxon>
    </lineage>
</organism>
<feature type="domain" description="ENT" evidence="4">
    <location>
        <begin position="369"/>
        <end position="435"/>
    </location>
</feature>
<accession>A0A921UN88</accession>
<feature type="compositionally biased region" description="Acidic residues" evidence="3">
    <location>
        <begin position="228"/>
        <end position="247"/>
    </location>
</feature>
<dbReference type="GO" id="GO:0050832">
    <property type="term" value="P:defense response to fungus"/>
    <property type="evidence" value="ECO:0007669"/>
    <property type="project" value="InterPro"/>
</dbReference>
<sequence length="435" mass="48320">MRIKKGNPVEVWTQEAGSPVGAWRGGEVTWGNGHSYTIRWHDGDGEVSGRISRKSVRPRPPPAPVPRDLGAGDMVEAFDDDDCLWKCAEVQGANAANDRHLDVKIVGAAKVLTVPPQRLRVRQMLRDDDVWVALHKDNHVAVQSAMPPHRAIVGMGVGRGKGGYKPMAPGFTPFLQKRSFGMLGSASDTSSHGKRFEDDTKKRLKQEPRCGVQAPVPNVCVNNRQDEMSGEDCDDDAGIGINPDDDDDHRQQQHQQHERKDDKEEEEDDDDDSDSDSSSEDSSSGSDSDSRTRSIDAGKDCPATPTTRPCNVQEADQLLQPVKKEQPIIKVKEERQSVKKEQHCDDIAESREMKSEPLKDQIQMGGTTVREHIHSLELEAYAALMKAFHACGDALSWEKEGLLSDLRVHLHISNDEHLQVLNVILNRKSRTRGPH</sequence>
<feature type="compositionally biased region" description="Basic and acidic residues" evidence="3">
    <location>
        <begin position="248"/>
        <end position="262"/>
    </location>
</feature>
<dbReference type="SMART" id="SM00743">
    <property type="entry name" value="Agenet"/>
    <property type="match status" value="2"/>
</dbReference>
<dbReference type="GO" id="GO:0005634">
    <property type="term" value="C:nucleus"/>
    <property type="evidence" value="ECO:0007669"/>
    <property type="project" value="UniProtKB-SubCell"/>
</dbReference>
<proteinExistence type="predicted"/>
<dbReference type="InterPro" id="IPR036142">
    <property type="entry name" value="ENT_dom-like_sf"/>
</dbReference>
<dbReference type="InterPro" id="IPR033485">
    <property type="entry name" value="EMSY-LIKE_plant"/>
</dbReference>
<evidence type="ECO:0000256" key="2">
    <source>
        <dbReference type="ARBA" id="ARBA00023242"/>
    </source>
</evidence>
<feature type="compositionally biased region" description="Basic and acidic residues" evidence="3">
    <location>
        <begin position="288"/>
        <end position="299"/>
    </location>
</feature>
<dbReference type="AlphaFoldDB" id="A0A921UN88"/>
<feature type="compositionally biased region" description="Basic and acidic residues" evidence="3">
    <location>
        <begin position="194"/>
        <end position="208"/>
    </location>
</feature>
<dbReference type="Proteomes" id="UP000807115">
    <property type="component" value="Chromosome 3"/>
</dbReference>
<name>A0A921UN88_SORBI</name>
<dbReference type="InterPro" id="IPR005491">
    <property type="entry name" value="ENT_dom"/>
</dbReference>
<dbReference type="EMBL" id="CM027682">
    <property type="protein sequence ID" value="KAG0538437.1"/>
    <property type="molecule type" value="Genomic_DNA"/>
</dbReference>
<feature type="region of interest" description="Disordered" evidence="3">
    <location>
        <begin position="47"/>
        <end position="71"/>
    </location>
</feature>
<evidence type="ECO:0000259" key="4">
    <source>
        <dbReference type="PROSITE" id="PS51138"/>
    </source>
</evidence>
<feature type="compositionally biased region" description="Acidic residues" evidence="3">
    <location>
        <begin position="263"/>
        <end position="279"/>
    </location>
</feature>
<evidence type="ECO:0000256" key="1">
    <source>
        <dbReference type="ARBA" id="ARBA00004123"/>
    </source>
</evidence>
<evidence type="ECO:0000256" key="3">
    <source>
        <dbReference type="SAM" id="MobiDB-lite"/>
    </source>
</evidence>
<dbReference type="Pfam" id="PF05641">
    <property type="entry name" value="Agenet"/>
    <property type="match status" value="1"/>
</dbReference>
<reference evidence="5" key="2">
    <citation type="submission" date="2020-10" db="EMBL/GenBank/DDBJ databases">
        <authorList>
            <person name="Cooper E.A."/>
            <person name="Brenton Z.W."/>
            <person name="Flinn B.S."/>
            <person name="Jenkins J."/>
            <person name="Shu S."/>
            <person name="Flowers D."/>
            <person name="Luo F."/>
            <person name="Wang Y."/>
            <person name="Xia P."/>
            <person name="Barry K."/>
            <person name="Daum C."/>
            <person name="Lipzen A."/>
            <person name="Yoshinaga Y."/>
            <person name="Schmutz J."/>
            <person name="Saski C."/>
            <person name="Vermerris W."/>
            <person name="Kresovich S."/>
        </authorList>
    </citation>
    <scope>NUCLEOTIDE SEQUENCE</scope>
</reference>
<protein>
    <recommendedName>
        <fullName evidence="4">ENT domain-containing protein</fullName>
    </recommendedName>
</protein>
<gene>
    <name evidence="5" type="ORF">BDA96_03G236000</name>
</gene>
<dbReference type="InterPro" id="IPR014002">
    <property type="entry name" value="Agenet_dom_plant"/>
</dbReference>
<evidence type="ECO:0000313" key="5">
    <source>
        <dbReference type="EMBL" id="KAG0538437.1"/>
    </source>
</evidence>
<dbReference type="InterPro" id="IPR008395">
    <property type="entry name" value="Agenet-like_dom"/>
</dbReference>
<comment type="subcellular location">
    <subcellularLocation>
        <location evidence="1">Nucleus</location>
    </subcellularLocation>
</comment>
<dbReference type="Pfam" id="PF03735">
    <property type="entry name" value="ENT"/>
    <property type="match status" value="1"/>
</dbReference>
<dbReference type="PANTHER" id="PTHR33432">
    <property type="entry name" value="PROTEIN EMSY-LIKE 4"/>
    <property type="match status" value="1"/>
</dbReference>
<feature type="region of interest" description="Disordered" evidence="3">
    <location>
        <begin position="182"/>
        <end position="313"/>
    </location>
</feature>
<dbReference type="Gene3D" id="1.10.1240.40">
    <property type="entry name" value="ENT domain"/>
    <property type="match status" value="1"/>
</dbReference>
<reference evidence="5" key="1">
    <citation type="journal article" date="2019" name="BMC Genomics">
        <title>A new reference genome for Sorghum bicolor reveals high levels of sequence similarity between sweet and grain genotypes: implications for the genetics of sugar metabolism.</title>
        <authorList>
            <person name="Cooper E.A."/>
            <person name="Brenton Z.W."/>
            <person name="Flinn B.S."/>
            <person name="Jenkins J."/>
            <person name="Shu S."/>
            <person name="Flowers D."/>
            <person name="Luo F."/>
            <person name="Wang Y."/>
            <person name="Xia P."/>
            <person name="Barry K."/>
            <person name="Daum C."/>
            <person name="Lipzen A."/>
            <person name="Yoshinaga Y."/>
            <person name="Schmutz J."/>
            <person name="Saski C."/>
            <person name="Vermerris W."/>
            <person name="Kresovich S."/>
        </authorList>
    </citation>
    <scope>NUCLEOTIDE SEQUENCE</scope>
</reference>